<reference evidence="1" key="1">
    <citation type="submission" date="2014-11" db="EMBL/GenBank/DDBJ databases">
        <authorList>
            <person name="Amaro Gonzalez C."/>
        </authorList>
    </citation>
    <scope>NUCLEOTIDE SEQUENCE</scope>
</reference>
<name>A0A0E9W588_ANGAN</name>
<dbReference type="EMBL" id="GBXM01023043">
    <property type="protein sequence ID" value="JAH85534.1"/>
    <property type="molecule type" value="Transcribed_RNA"/>
</dbReference>
<evidence type="ECO:0000313" key="1">
    <source>
        <dbReference type="EMBL" id="JAH85534.1"/>
    </source>
</evidence>
<sequence>MHFYLIQQMTRLADCITLEYSVEQLIN</sequence>
<reference evidence="1" key="2">
    <citation type="journal article" date="2015" name="Fish Shellfish Immunol.">
        <title>Early steps in the European eel (Anguilla anguilla)-Vibrio vulnificus interaction in the gills: Role of the RtxA13 toxin.</title>
        <authorList>
            <person name="Callol A."/>
            <person name="Pajuelo D."/>
            <person name="Ebbesson L."/>
            <person name="Teles M."/>
            <person name="MacKenzie S."/>
            <person name="Amaro C."/>
        </authorList>
    </citation>
    <scope>NUCLEOTIDE SEQUENCE</scope>
</reference>
<accession>A0A0E9W588</accession>
<dbReference type="AlphaFoldDB" id="A0A0E9W588"/>
<protein>
    <submittedName>
        <fullName evidence="1">Uncharacterized protein</fullName>
    </submittedName>
</protein>
<organism evidence="1">
    <name type="scientific">Anguilla anguilla</name>
    <name type="common">European freshwater eel</name>
    <name type="synonym">Muraena anguilla</name>
    <dbReference type="NCBI Taxonomy" id="7936"/>
    <lineage>
        <taxon>Eukaryota</taxon>
        <taxon>Metazoa</taxon>
        <taxon>Chordata</taxon>
        <taxon>Craniata</taxon>
        <taxon>Vertebrata</taxon>
        <taxon>Euteleostomi</taxon>
        <taxon>Actinopterygii</taxon>
        <taxon>Neopterygii</taxon>
        <taxon>Teleostei</taxon>
        <taxon>Anguilliformes</taxon>
        <taxon>Anguillidae</taxon>
        <taxon>Anguilla</taxon>
    </lineage>
</organism>
<proteinExistence type="predicted"/>